<comment type="subcellular location">
    <subcellularLocation>
        <location evidence="1 9">Cell membrane</location>
        <topology evidence="1 9">Single-pass membrane protein</topology>
    </subcellularLocation>
</comment>
<dbReference type="OrthoDB" id="7161179at2"/>
<feature type="transmembrane region" description="Helical" evidence="9">
    <location>
        <begin position="6"/>
        <end position="21"/>
    </location>
</feature>
<accession>A0A3S4GM64</accession>
<evidence type="ECO:0000256" key="3">
    <source>
        <dbReference type="ARBA" id="ARBA00022475"/>
    </source>
</evidence>
<dbReference type="GO" id="GO:0043953">
    <property type="term" value="P:protein transport by the Tat complex"/>
    <property type="evidence" value="ECO:0007669"/>
    <property type="project" value="UniProtKB-UniRule"/>
</dbReference>
<evidence type="ECO:0000313" key="12">
    <source>
        <dbReference type="Proteomes" id="UP000268844"/>
    </source>
</evidence>
<evidence type="ECO:0000256" key="1">
    <source>
        <dbReference type="ARBA" id="ARBA00004162"/>
    </source>
</evidence>
<keyword evidence="5 9" id="KW-0653">Protein transport</keyword>
<dbReference type="RefSeq" id="WP_126151760.1">
    <property type="nucleotide sequence ID" value="NZ_JBHTMH010000001.1"/>
</dbReference>
<comment type="subunit">
    <text evidence="9">The Tat system comprises two distinct complexes: a TatABC complex, containing multiple copies of TatA, TatB and TatC subunits, and a separate TatA complex, containing only TatA subunits. Substrates initially bind to the TatABC complex, which probably triggers association of the separate TatA complex to form the active translocon.</text>
</comment>
<gene>
    <name evidence="9 11" type="primary">tatA</name>
    <name evidence="11" type="ORF">DEVEQU_03392</name>
</gene>
<evidence type="ECO:0000256" key="6">
    <source>
        <dbReference type="ARBA" id="ARBA00022989"/>
    </source>
</evidence>
<proteinExistence type="inferred from homology"/>
<dbReference type="NCBIfam" id="TIGR01411">
    <property type="entry name" value="tatAE"/>
    <property type="match status" value="1"/>
</dbReference>
<keyword evidence="7 9" id="KW-0811">Translocation</keyword>
<dbReference type="InterPro" id="IPR003369">
    <property type="entry name" value="TatA/B/E"/>
</dbReference>
<protein>
    <recommendedName>
        <fullName evidence="9">Sec-independent protein translocase protein TatA</fullName>
    </recommendedName>
</protein>
<keyword evidence="8 9" id="KW-0472">Membrane</keyword>
<dbReference type="NCBIfam" id="NF001940">
    <property type="entry name" value="PRK00720.1"/>
    <property type="match status" value="1"/>
</dbReference>
<feature type="compositionally biased region" description="Basic and acidic residues" evidence="10">
    <location>
        <begin position="59"/>
        <end position="70"/>
    </location>
</feature>
<dbReference type="GO" id="GO:0008320">
    <property type="term" value="F:protein transmembrane transporter activity"/>
    <property type="evidence" value="ECO:0007669"/>
    <property type="project" value="UniProtKB-UniRule"/>
</dbReference>
<keyword evidence="12" id="KW-1185">Reference proteome</keyword>
<comment type="similarity">
    <text evidence="9">Belongs to the TatA/E family.</text>
</comment>
<evidence type="ECO:0000256" key="10">
    <source>
        <dbReference type="SAM" id="MobiDB-lite"/>
    </source>
</evidence>
<dbReference type="EMBL" id="UZWD01000040">
    <property type="protein sequence ID" value="VDS06236.1"/>
    <property type="molecule type" value="Genomic_DNA"/>
</dbReference>
<keyword evidence="3 9" id="KW-1003">Cell membrane</keyword>
<dbReference type="HAMAP" id="MF_00236">
    <property type="entry name" value="TatA_E"/>
    <property type="match status" value="1"/>
</dbReference>
<keyword evidence="6 9" id="KW-1133">Transmembrane helix</keyword>
<keyword evidence="4 9" id="KW-0812">Transmembrane</keyword>
<dbReference type="PANTHER" id="PTHR42982:SF1">
    <property type="entry name" value="SEC-INDEPENDENT PROTEIN TRANSLOCASE PROTEIN TATA"/>
    <property type="match status" value="1"/>
</dbReference>
<dbReference type="AlphaFoldDB" id="A0A3S4GM64"/>
<dbReference type="InterPro" id="IPR006312">
    <property type="entry name" value="TatA/E"/>
</dbReference>
<dbReference type="PANTHER" id="PTHR42982">
    <property type="entry name" value="SEC-INDEPENDENT PROTEIN TRANSLOCASE PROTEIN TATA"/>
    <property type="match status" value="1"/>
</dbReference>
<dbReference type="Proteomes" id="UP000268844">
    <property type="component" value="Unassembled WGS sequence"/>
</dbReference>
<keyword evidence="2 9" id="KW-0813">Transport</keyword>
<reference evidence="11 12" key="1">
    <citation type="submission" date="2018-12" db="EMBL/GenBank/DDBJ databases">
        <authorList>
            <person name="Criscuolo A."/>
        </authorList>
    </citation>
    <scope>NUCLEOTIDE SEQUENCE [LARGE SCALE GENOMIC DNA]</scope>
    <source>
        <strain evidence="11">ACIP1116281</strain>
    </source>
</reference>
<evidence type="ECO:0000256" key="7">
    <source>
        <dbReference type="ARBA" id="ARBA00023010"/>
    </source>
</evidence>
<comment type="function">
    <text evidence="9">Part of the twin-arginine translocation (Tat) system that transports large folded proteins containing a characteristic twin-arginine motif in their signal peptide across membranes. TatA could form the protein-conducting channel of the Tat system.</text>
</comment>
<organism evidence="11 12">
    <name type="scientific">Devosia equisanguinis</name>
    <dbReference type="NCBI Taxonomy" id="2490941"/>
    <lineage>
        <taxon>Bacteria</taxon>
        <taxon>Pseudomonadati</taxon>
        <taxon>Pseudomonadota</taxon>
        <taxon>Alphaproteobacteria</taxon>
        <taxon>Hyphomicrobiales</taxon>
        <taxon>Devosiaceae</taxon>
        <taxon>Devosia</taxon>
    </lineage>
</organism>
<evidence type="ECO:0000313" key="11">
    <source>
        <dbReference type="EMBL" id="VDS06236.1"/>
    </source>
</evidence>
<dbReference type="Pfam" id="PF02416">
    <property type="entry name" value="TatA_B_E"/>
    <property type="match status" value="1"/>
</dbReference>
<sequence>MHAPSIWGILVVAVVVILLFGRGKISGMMGEVASGIKAFQKGMRDDDKPAERVTTTADIDAREVDKSKDA</sequence>
<evidence type="ECO:0000256" key="2">
    <source>
        <dbReference type="ARBA" id="ARBA00022448"/>
    </source>
</evidence>
<feature type="region of interest" description="Disordered" evidence="10">
    <location>
        <begin position="47"/>
        <end position="70"/>
    </location>
</feature>
<evidence type="ECO:0000256" key="9">
    <source>
        <dbReference type="HAMAP-Rule" id="MF_00236"/>
    </source>
</evidence>
<dbReference type="GO" id="GO:0033281">
    <property type="term" value="C:TAT protein transport complex"/>
    <property type="evidence" value="ECO:0007669"/>
    <property type="project" value="UniProtKB-UniRule"/>
</dbReference>
<evidence type="ECO:0000256" key="4">
    <source>
        <dbReference type="ARBA" id="ARBA00022692"/>
    </source>
</evidence>
<evidence type="ECO:0000256" key="5">
    <source>
        <dbReference type="ARBA" id="ARBA00022927"/>
    </source>
</evidence>
<name>A0A3S4GM64_9HYPH</name>
<dbReference type="Gene3D" id="1.20.5.3310">
    <property type="match status" value="1"/>
</dbReference>
<evidence type="ECO:0000256" key="8">
    <source>
        <dbReference type="ARBA" id="ARBA00023136"/>
    </source>
</evidence>